<feature type="non-terminal residue" evidence="3">
    <location>
        <position position="1"/>
    </location>
</feature>
<evidence type="ECO:0000256" key="2">
    <source>
        <dbReference type="SAM" id="MobiDB-lite"/>
    </source>
</evidence>
<comment type="caution">
    <text evidence="3">The sequence shown here is derived from an EMBL/GenBank/DDBJ whole genome shotgun (WGS) entry which is preliminary data.</text>
</comment>
<feature type="non-terminal residue" evidence="3">
    <location>
        <position position="417"/>
    </location>
</feature>
<dbReference type="InterPro" id="IPR023213">
    <property type="entry name" value="CAT-like_dom_sf"/>
</dbReference>
<dbReference type="Pfam" id="PF02458">
    <property type="entry name" value="Transferase"/>
    <property type="match status" value="1"/>
</dbReference>
<evidence type="ECO:0000313" key="3">
    <source>
        <dbReference type="EMBL" id="EPS62865.1"/>
    </source>
</evidence>
<accession>S8C801</accession>
<gene>
    <name evidence="3" type="ORF">M569_11925</name>
</gene>
<dbReference type="Gene3D" id="3.30.559.10">
    <property type="entry name" value="Chloramphenicol acetyltransferase-like domain"/>
    <property type="match status" value="2"/>
</dbReference>
<dbReference type="Proteomes" id="UP000015453">
    <property type="component" value="Unassembled WGS sequence"/>
</dbReference>
<dbReference type="AlphaFoldDB" id="S8C801"/>
<feature type="region of interest" description="Disordered" evidence="2">
    <location>
        <begin position="176"/>
        <end position="208"/>
    </location>
</feature>
<name>S8C801_9LAMI</name>
<organism evidence="3 4">
    <name type="scientific">Genlisea aurea</name>
    <dbReference type="NCBI Taxonomy" id="192259"/>
    <lineage>
        <taxon>Eukaryota</taxon>
        <taxon>Viridiplantae</taxon>
        <taxon>Streptophyta</taxon>
        <taxon>Embryophyta</taxon>
        <taxon>Tracheophyta</taxon>
        <taxon>Spermatophyta</taxon>
        <taxon>Magnoliopsida</taxon>
        <taxon>eudicotyledons</taxon>
        <taxon>Gunneridae</taxon>
        <taxon>Pentapetalae</taxon>
        <taxon>asterids</taxon>
        <taxon>lamiids</taxon>
        <taxon>Lamiales</taxon>
        <taxon>Lentibulariaceae</taxon>
        <taxon>Genlisea</taxon>
    </lineage>
</organism>
<comment type="similarity">
    <text evidence="1">Belongs to the plant acyltransferase family.</text>
</comment>
<dbReference type="PANTHER" id="PTHR31642:SF115">
    <property type="entry name" value="PROTEIN ECERIFERUM 26-LIKE"/>
    <property type="match status" value="1"/>
</dbReference>
<dbReference type="GO" id="GO:0016747">
    <property type="term" value="F:acyltransferase activity, transferring groups other than amino-acyl groups"/>
    <property type="evidence" value="ECO:0007669"/>
    <property type="project" value="TreeGrafter"/>
</dbReference>
<dbReference type="EMBL" id="AUSU01005844">
    <property type="protein sequence ID" value="EPS62865.1"/>
    <property type="molecule type" value="Genomic_DNA"/>
</dbReference>
<keyword evidence="4" id="KW-1185">Reference proteome</keyword>
<dbReference type="OrthoDB" id="1862401at2759"/>
<proteinExistence type="inferred from homology"/>
<protein>
    <submittedName>
        <fullName evidence="3">Uncharacterized protein</fullName>
    </submittedName>
</protein>
<evidence type="ECO:0000313" key="4">
    <source>
        <dbReference type="Proteomes" id="UP000015453"/>
    </source>
</evidence>
<dbReference type="InterPro" id="IPR050317">
    <property type="entry name" value="Plant_Fungal_Acyltransferase"/>
</dbReference>
<reference evidence="3 4" key="1">
    <citation type="journal article" date="2013" name="BMC Genomics">
        <title>The miniature genome of a carnivorous plant Genlisea aurea contains a low number of genes and short non-coding sequences.</title>
        <authorList>
            <person name="Leushkin E.V."/>
            <person name="Sutormin R.A."/>
            <person name="Nabieva E.R."/>
            <person name="Penin A.A."/>
            <person name="Kondrashov A.S."/>
            <person name="Logacheva M.D."/>
        </authorList>
    </citation>
    <scope>NUCLEOTIDE SEQUENCE [LARGE SCALE GENOMIC DNA]</scope>
</reference>
<sequence length="417" mass="45643">DGDIISGIRLSTVVPASVAGEGISHHFTNTDLAFKLHYLSTLHLFTGEAAKDLTIADLKEPMFQWLRVYYGICGRIRRDDSDGRLFLKCNDSGVRIVEAICSKTVAEWIDGGDYQRGLVYHQPFLGDNFEFTPLVFLQLTRFKCGGLGVGMRWAHIIGDGFKALDSIKAWGKILAGEMPKPPPPPLTTPTSRRNVDSAEPPSASPCRSLKPLTQSLGGTWLTPNNVKLQTHTFHFSEKHLAGLMAAADRRYGNHGISSFEIISALIWKYLAEIKTAATDTVTLVKKRKGDFDGRILGNGGLEIGIVDFAFQEKITTDSDPLEIAKAITDRFVDETKLIEETAKWDLDFLIYGSNLTFVDLIDADLYGLKLKGEDAAFANLSVGGVGDEGAVVVVPGREHGIATVNAILPEDQTVHLK</sequence>
<dbReference type="PANTHER" id="PTHR31642">
    <property type="entry name" value="TRICHOTHECENE 3-O-ACETYLTRANSFERASE"/>
    <property type="match status" value="1"/>
</dbReference>
<evidence type="ECO:0000256" key="1">
    <source>
        <dbReference type="ARBA" id="ARBA00009861"/>
    </source>
</evidence>